<evidence type="ECO:0000313" key="1">
    <source>
        <dbReference type="EMBL" id="BAN02794.1"/>
    </source>
</evidence>
<dbReference type="PANTHER" id="PTHR10000">
    <property type="entry name" value="PHOSPHOSERINE PHOSPHATASE"/>
    <property type="match status" value="1"/>
</dbReference>
<dbReference type="Gene3D" id="3.30.1240.10">
    <property type="match status" value="1"/>
</dbReference>
<dbReference type="GO" id="GO:0005829">
    <property type="term" value="C:cytosol"/>
    <property type="evidence" value="ECO:0007669"/>
    <property type="project" value="TreeGrafter"/>
</dbReference>
<dbReference type="NCBIfam" id="TIGR01484">
    <property type="entry name" value="HAD-SF-IIB"/>
    <property type="match status" value="1"/>
</dbReference>
<dbReference type="InterPro" id="IPR006379">
    <property type="entry name" value="HAD-SF_hydro_IIB"/>
</dbReference>
<dbReference type="SUPFAM" id="SSF56784">
    <property type="entry name" value="HAD-like"/>
    <property type="match status" value="1"/>
</dbReference>
<dbReference type="AlphaFoldDB" id="A0A6C7E4N7"/>
<dbReference type="SFLD" id="SFLDG01140">
    <property type="entry name" value="C2.B:_Phosphomannomutase_and_P"/>
    <property type="match status" value="1"/>
</dbReference>
<sequence length="262" mass="28019">MRVVASDLDGTLLGADHRLAERTIDVLRAVRRAGVKVVAATGRAPTSAWKLLRSHDVIDALVCSNGSIVFDIATETVAHRFPIDAAQLQRLFSDLDRAVPGLSYCWELDDHCGWDAEFDDIAQQHADLHMYASGPRPEPGVTATKVMVRHPTVHRQDLADLIAPHLSDPLSIGCSGVEFAEVTGAGVDKSHALRHVLTAWGHDAAEVMAFGDNHNDIAMLRWAGTGVAVANAVDDAHDAADLSIGHHADHSVAEHLAATVLG</sequence>
<protein>
    <submittedName>
        <fullName evidence="1">Putative hydrolase</fullName>
    </submittedName>
</protein>
<dbReference type="Gene3D" id="3.40.50.1000">
    <property type="entry name" value="HAD superfamily/HAD-like"/>
    <property type="match status" value="1"/>
</dbReference>
<dbReference type="GO" id="GO:0016791">
    <property type="term" value="F:phosphatase activity"/>
    <property type="evidence" value="ECO:0007669"/>
    <property type="project" value="TreeGrafter"/>
</dbReference>
<organism evidence="1 2">
    <name type="scientific">Ilumatobacter coccineus (strain NBRC 103263 / KCTC 29153 / YM16-304)</name>
    <dbReference type="NCBI Taxonomy" id="1313172"/>
    <lineage>
        <taxon>Bacteria</taxon>
        <taxon>Bacillati</taxon>
        <taxon>Actinomycetota</taxon>
        <taxon>Acidimicrobiia</taxon>
        <taxon>Acidimicrobiales</taxon>
        <taxon>Ilumatobacteraceae</taxon>
        <taxon>Ilumatobacter</taxon>
    </lineage>
</organism>
<dbReference type="GO" id="GO:0000287">
    <property type="term" value="F:magnesium ion binding"/>
    <property type="evidence" value="ECO:0007669"/>
    <property type="project" value="TreeGrafter"/>
</dbReference>
<dbReference type="SFLD" id="SFLDS00003">
    <property type="entry name" value="Haloacid_Dehalogenase"/>
    <property type="match status" value="1"/>
</dbReference>
<proteinExistence type="predicted"/>
<evidence type="ECO:0000313" key="2">
    <source>
        <dbReference type="Proteomes" id="UP000011863"/>
    </source>
</evidence>
<dbReference type="PANTHER" id="PTHR10000:SF8">
    <property type="entry name" value="HAD SUPERFAMILY HYDROLASE-LIKE, TYPE 3"/>
    <property type="match status" value="1"/>
</dbReference>
<dbReference type="InterPro" id="IPR000150">
    <property type="entry name" value="Cof"/>
</dbReference>
<dbReference type="EMBL" id="AP012057">
    <property type="protein sequence ID" value="BAN02794.1"/>
    <property type="molecule type" value="Genomic_DNA"/>
</dbReference>
<dbReference type="Proteomes" id="UP000011863">
    <property type="component" value="Chromosome"/>
</dbReference>
<reference evidence="1 2" key="1">
    <citation type="journal article" date="2013" name="Int. J. Syst. Evol. Microbiol.">
        <title>Ilumatobacter nonamiense sp. nov. and Ilumatobacter coccineum sp. nov., isolated from seashore sand.</title>
        <authorList>
            <person name="Matsumoto A."/>
            <person name="Kasai H."/>
            <person name="Matsuo Y."/>
            <person name="Shizuri Y."/>
            <person name="Ichikawa N."/>
            <person name="Fujita N."/>
            <person name="Omura S."/>
            <person name="Takahashi Y."/>
        </authorList>
    </citation>
    <scope>NUCLEOTIDE SEQUENCE [LARGE SCALE GENOMIC DNA]</scope>
    <source>
        <strain evidence="2">NBRC 103263 / KCTC 29153 / YM16-304</strain>
    </source>
</reference>
<dbReference type="InterPro" id="IPR023214">
    <property type="entry name" value="HAD_sf"/>
</dbReference>
<dbReference type="Pfam" id="PF08282">
    <property type="entry name" value="Hydrolase_3"/>
    <property type="match status" value="1"/>
</dbReference>
<keyword evidence="2" id="KW-1185">Reference proteome</keyword>
<dbReference type="KEGG" id="aym:YM304_24800"/>
<keyword evidence="1" id="KW-0378">Hydrolase</keyword>
<gene>
    <name evidence="1" type="ORF">YM304_24800</name>
</gene>
<accession>A0A6C7E4N7</accession>
<dbReference type="NCBIfam" id="TIGR00099">
    <property type="entry name" value="Cof-subfamily"/>
    <property type="match status" value="1"/>
</dbReference>
<dbReference type="InterPro" id="IPR036412">
    <property type="entry name" value="HAD-like_sf"/>
</dbReference>
<name>A0A6C7E4N7_ILUCY</name>